<dbReference type="SUPFAM" id="SSF55874">
    <property type="entry name" value="ATPase domain of HSP90 chaperone/DNA topoisomerase II/histidine kinase"/>
    <property type="match status" value="1"/>
</dbReference>
<keyword evidence="10" id="KW-0067">ATP-binding</keyword>
<evidence type="ECO:0000256" key="10">
    <source>
        <dbReference type="ARBA" id="ARBA00022840"/>
    </source>
</evidence>
<dbReference type="Pfam" id="PF06580">
    <property type="entry name" value="His_kinase"/>
    <property type="match status" value="1"/>
</dbReference>
<sequence length="606" mass="68998">MRSKFLDKIFTTPSAIYQSINMSLKYKLIMYFMLLSAIPIIITIIIVYNMTAVTFEKRAVQSSTDKIVDKISYFDNYIREINSILSEETYSADTLNYLRLLNSNDASIEDHSEILDRMAAQLDYIISFKSNLVNSIMILPADHNKYPISRGKYNYITAFSGDYRDSPMYKQTIGIKGHEVWDFSVNENSNNYFATASSVLINQSENQVLGIAVIFLNVDMIKEIFDNANSSNGGVYVVMDQKNQIIYDSDNSQIGQRYSDTALLNRIGNLSSGSFKADLGGVKNVVTVYTSANSGWKIINAVPYKNIVKDVNQIAKITLWVASLCLLVVFLIAIKIYFSLYNPIKKLSSSMNKLGKTNLNIQVQTNRTDEIGLLTNRFNYMTDRITMLIDDVEKEQIQKKENEIKALQSQITPHFIYNTLNAVKAVVLMGRNDNANEMITDLISLLKAAAKNTSEFIELEEELDYVKSYISIMQYRYDKQFIVSYNVDYSLLDSKVLKFILQPVVENCMIHAFEKLDSNNQIALQVYGNKDYIEIEIQDNGVGMSPEQIEGYMENNKQNSENKFSRIGLKNIDERIKLNCGEQFGITLHSNLGEGTIVRIKLPLLK</sequence>
<keyword evidence="11 14" id="KW-1133">Transmembrane helix</keyword>
<dbReference type="PANTHER" id="PTHR34220">
    <property type="entry name" value="SENSOR HISTIDINE KINASE YPDA"/>
    <property type="match status" value="1"/>
</dbReference>
<dbReference type="Pfam" id="PF00672">
    <property type="entry name" value="HAMP"/>
    <property type="match status" value="1"/>
</dbReference>
<evidence type="ECO:0000256" key="9">
    <source>
        <dbReference type="ARBA" id="ARBA00022777"/>
    </source>
</evidence>
<comment type="catalytic activity">
    <reaction evidence="1">
        <text>ATP + protein L-histidine = ADP + protein N-phospho-L-histidine.</text>
        <dbReference type="EC" id="2.7.13.3"/>
    </reaction>
</comment>
<keyword evidence="7 14" id="KW-0812">Transmembrane</keyword>
<dbReference type="SUPFAM" id="SSF158472">
    <property type="entry name" value="HAMP domain-like"/>
    <property type="match status" value="1"/>
</dbReference>
<organism evidence="17 18">
    <name type="scientific">Paenibacillus pectinilyticus</name>
    <dbReference type="NCBI Taxonomy" id="512399"/>
    <lineage>
        <taxon>Bacteria</taxon>
        <taxon>Bacillati</taxon>
        <taxon>Bacillota</taxon>
        <taxon>Bacilli</taxon>
        <taxon>Bacillales</taxon>
        <taxon>Paenibacillaceae</taxon>
        <taxon>Paenibacillus</taxon>
    </lineage>
</organism>
<evidence type="ECO:0000313" key="17">
    <source>
        <dbReference type="EMBL" id="OCT15097.1"/>
    </source>
</evidence>
<dbReference type="CDD" id="cd06225">
    <property type="entry name" value="HAMP"/>
    <property type="match status" value="1"/>
</dbReference>
<proteinExistence type="predicted"/>
<dbReference type="InterPro" id="IPR050640">
    <property type="entry name" value="Bact_2-comp_sensor_kinase"/>
</dbReference>
<dbReference type="Gene3D" id="3.30.450.20">
    <property type="entry name" value="PAS domain"/>
    <property type="match status" value="1"/>
</dbReference>
<comment type="subcellular location">
    <subcellularLocation>
        <location evidence="2">Cell membrane</location>
        <topology evidence="2">Multi-pass membrane protein</topology>
    </subcellularLocation>
</comment>
<keyword evidence="8" id="KW-0547">Nucleotide-binding</keyword>
<keyword evidence="4" id="KW-1003">Cell membrane</keyword>
<keyword evidence="18" id="KW-1185">Reference proteome</keyword>
<dbReference type="AlphaFoldDB" id="A0A1C1A3G0"/>
<dbReference type="Pfam" id="PF02743">
    <property type="entry name" value="dCache_1"/>
    <property type="match status" value="1"/>
</dbReference>
<dbReference type="OrthoDB" id="9776552at2"/>
<gene>
    <name evidence="17" type="ORF">A8709_13380</name>
</gene>
<keyword evidence="6" id="KW-0808">Transferase</keyword>
<keyword evidence="12" id="KW-0902">Two-component regulatory system</keyword>
<dbReference type="PROSITE" id="PS50109">
    <property type="entry name" value="HIS_KIN"/>
    <property type="match status" value="1"/>
</dbReference>
<protein>
    <recommendedName>
        <fullName evidence="3">histidine kinase</fullName>
        <ecNumber evidence="3">2.7.13.3</ecNumber>
    </recommendedName>
</protein>
<dbReference type="SMART" id="SM00387">
    <property type="entry name" value="HATPase_c"/>
    <property type="match status" value="1"/>
</dbReference>
<dbReference type="InterPro" id="IPR010559">
    <property type="entry name" value="Sig_transdc_His_kin_internal"/>
</dbReference>
<evidence type="ECO:0000256" key="13">
    <source>
        <dbReference type="ARBA" id="ARBA00023136"/>
    </source>
</evidence>
<evidence type="ECO:0000259" key="15">
    <source>
        <dbReference type="PROSITE" id="PS50109"/>
    </source>
</evidence>
<feature type="transmembrane region" description="Helical" evidence="14">
    <location>
        <begin position="28"/>
        <end position="48"/>
    </location>
</feature>
<dbReference type="EMBL" id="LYPC01000014">
    <property type="protein sequence ID" value="OCT15097.1"/>
    <property type="molecule type" value="Genomic_DNA"/>
</dbReference>
<dbReference type="GO" id="GO:0005524">
    <property type="term" value="F:ATP binding"/>
    <property type="evidence" value="ECO:0007669"/>
    <property type="project" value="UniProtKB-KW"/>
</dbReference>
<evidence type="ECO:0000256" key="14">
    <source>
        <dbReference type="SAM" id="Phobius"/>
    </source>
</evidence>
<dbReference type="Proteomes" id="UP000093309">
    <property type="component" value="Unassembled WGS sequence"/>
</dbReference>
<evidence type="ECO:0000256" key="7">
    <source>
        <dbReference type="ARBA" id="ARBA00022692"/>
    </source>
</evidence>
<accession>A0A1C1A3G0</accession>
<evidence type="ECO:0000256" key="8">
    <source>
        <dbReference type="ARBA" id="ARBA00022741"/>
    </source>
</evidence>
<dbReference type="InterPro" id="IPR003594">
    <property type="entry name" value="HATPase_dom"/>
</dbReference>
<dbReference type="GO" id="GO:0000155">
    <property type="term" value="F:phosphorelay sensor kinase activity"/>
    <property type="evidence" value="ECO:0007669"/>
    <property type="project" value="InterPro"/>
</dbReference>
<comment type="caution">
    <text evidence="17">The sequence shown here is derived from an EMBL/GenBank/DDBJ whole genome shotgun (WGS) entry which is preliminary data.</text>
</comment>
<keyword evidence="13 14" id="KW-0472">Membrane</keyword>
<evidence type="ECO:0000256" key="11">
    <source>
        <dbReference type="ARBA" id="ARBA00022989"/>
    </source>
</evidence>
<dbReference type="InterPro" id="IPR003660">
    <property type="entry name" value="HAMP_dom"/>
</dbReference>
<feature type="transmembrane region" description="Helical" evidence="14">
    <location>
        <begin position="317"/>
        <end position="338"/>
    </location>
</feature>
<dbReference type="InterPro" id="IPR033479">
    <property type="entry name" value="dCache_1"/>
</dbReference>
<feature type="domain" description="HAMP" evidence="16">
    <location>
        <begin position="342"/>
        <end position="390"/>
    </location>
</feature>
<feature type="domain" description="Histidine kinase" evidence="15">
    <location>
        <begin position="501"/>
        <end position="606"/>
    </location>
</feature>
<reference evidence="18" key="1">
    <citation type="submission" date="2016-05" db="EMBL/GenBank/DDBJ databases">
        <title>Paenibacillus oryzae. sp. nov., isolated from the rice root.</title>
        <authorList>
            <person name="Zhang J."/>
            <person name="Zhang X."/>
        </authorList>
    </citation>
    <scope>NUCLEOTIDE SEQUENCE [LARGE SCALE GENOMIC DNA]</scope>
    <source>
        <strain evidence="18">KCTC13222</strain>
    </source>
</reference>
<dbReference type="STRING" id="512399.A8709_13380"/>
<evidence type="ECO:0000256" key="4">
    <source>
        <dbReference type="ARBA" id="ARBA00022475"/>
    </source>
</evidence>
<evidence type="ECO:0000256" key="1">
    <source>
        <dbReference type="ARBA" id="ARBA00000085"/>
    </source>
</evidence>
<evidence type="ECO:0000256" key="5">
    <source>
        <dbReference type="ARBA" id="ARBA00022553"/>
    </source>
</evidence>
<dbReference type="InterPro" id="IPR036890">
    <property type="entry name" value="HATPase_C_sf"/>
</dbReference>
<dbReference type="RefSeq" id="WP_065852007.1">
    <property type="nucleotide sequence ID" value="NZ_LYPC01000014.1"/>
</dbReference>
<name>A0A1C1A3G0_9BACL</name>
<dbReference type="Gene3D" id="3.30.565.10">
    <property type="entry name" value="Histidine kinase-like ATPase, C-terminal domain"/>
    <property type="match status" value="1"/>
</dbReference>
<dbReference type="Pfam" id="PF02518">
    <property type="entry name" value="HATPase_c"/>
    <property type="match status" value="1"/>
</dbReference>
<evidence type="ECO:0000313" key="18">
    <source>
        <dbReference type="Proteomes" id="UP000093309"/>
    </source>
</evidence>
<evidence type="ECO:0000256" key="6">
    <source>
        <dbReference type="ARBA" id="ARBA00022679"/>
    </source>
</evidence>
<evidence type="ECO:0000256" key="2">
    <source>
        <dbReference type="ARBA" id="ARBA00004651"/>
    </source>
</evidence>
<dbReference type="PROSITE" id="PS50885">
    <property type="entry name" value="HAMP"/>
    <property type="match status" value="1"/>
</dbReference>
<dbReference type="EC" id="2.7.13.3" evidence="3"/>
<evidence type="ECO:0000256" key="12">
    <source>
        <dbReference type="ARBA" id="ARBA00023012"/>
    </source>
</evidence>
<dbReference type="GO" id="GO:0005886">
    <property type="term" value="C:plasma membrane"/>
    <property type="evidence" value="ECO:0007669"/>
    <property type="project" value="UniProtKB-SubCell"/>
</dbReference>
<keyword evidence="9" id="KW-0418">Kinase</keyword>
<evidence type="ECO:0000259" key="16">
    <source>
        <dbReference type="PROSITE" id="PS50885"/>
    </source>
</evidence>
<keyword evidence="5" id="KW-0597">Phosphoprotein</keyword>
<dbReference type="SMART" id="SM00304">
    <property type="entry name" value="HAMP"/>
    <property type="match status" value="1"/>
</dbReference>
<evidence type="ECO:0000256" key="3">
    <source>
        <dbReference type="ARBA" id="ARBA00012438"/>
    </source>
</evidence>
<dbReference type="PANTHER" id="PTHR34220:SF7">
    <property type="entry name" value="SENSOR HISTIDINE KINASE YPDA"/>
    <property type="match status" value="1"/>
</dbReference>
<dbReference type="InterPro" id="IPR005467">
    <property type="entry name" value="His_kinase_dom"/>
</dbReference>
<dbReference type="Gene3D" id="1.10.8.500">
    <property type="entry name" value="HAMP domain in histidine kinase"/>
    <property type="match status" value="1"/>
</dbReference>